<feature type="transmembrane region" description="Helical" evidence="1">
    <location>
        <begin position="158"/>
        <end position="176"/>
    </location>
</feature>
<dbReference type="InterPro" id="IPR036412">
    <property type="entry name" value="HAD-like_sf"/>
</dbReference>
<dbReference type="Proteomes" id="UP000734854">
    <property type="component" value="Unassembled WGS sequence"/>
</dbReference>
<sequence>METHMHKNLSMTLRCCFKTASTLAPWKVHRTTEISPEFPQLSLVAVASDGIEKKNAEPVMQLDTEATDGSYSEFKDTDLVWHHQYADPDFIACQTKELLDHLENVLANEPMVVKRCQHIVEVKAQHAVKSEAFDFCVATVRLFWCQVVLFGFISFCPFGFGLGIYTVVAFSFLLQAHSVRNVKSRRVSSELHEAAIVNIGRNDIFCDVA</sequence>
<dbReference type="PANTHER" id="PTHR10788">
    <property type="entry name" value="TREHALOSE-6-PHOSPHATE SYNTHASE"/>
    <property type="match status" value="1"/>
</dbReference>
<evidence type="ECO:0000313" key="3">
    <source>
        <dbReference type="Proteomes" id="UP000734854"/>
    </source>
</evidence>
<name>A0A8J5HRB2_ZINOF</name>
<evidence type="ECO:0000256" key="1">
    <source>
        <dbReference type="SAM" id="Phobius"/>
    </source>
</evidence>
<protein>
    <submittedName>
        <fullName evidence="2">Uncharacterized protein</fullName>
    </submittedName>
</protein>
<dbReference type="SUPFAM" id="SSF56784">
    <property type="entry name" value="HAD-like"/>
    <property type="match status" value="1"/>
</dbReference>
<organism evidence="2 3">
    <name type="scientific">Zingiber officinale</name>
    <name type="common">Ginger</name>
    <name type="synonym">Amomum zingiber</name>
    <dbReference type="NCBI Taxonomy" id="94328"/>
    <lineage>
        <taxon>Eukaryota</taxon>
        <taxon>Viridiplantae</taxon>
        <taxon>Streptophyta</taxon>
        <taxon>Embryophyta</taxon>
        <taxon>Tracheophyta</taxon>
        <taxon>Spermatophyta</taxon>
        <taxon>Magnoliopsida</taxon>
        <taxon>Liliopsida</taxon>
        <taxon>Zingiberales</taxon>
        <taxon>Zingiberaceae</taxon>
        <taxon>Zingiber</taxon>
    </lineage>
</organism>
<keyword evidence="1" id="KW-1133">Transmembrane helix</keyword>
<dbReference type="EMBL" id="JACMSC010000005">
    <property type="protein sequence ID" value="KAG6520071.1"/>
    <property type="molecule type" value="Genomic_DNA"/>
</dbReference>
<dbReference type="GO" id="GO:0005992">
    <property type="term" value="P:trehalose biosynthetic process"/>
    <property type="evidence" value="ECO:0007669"/>
    <property type="project" value="InterPro"/>
</dbReference>
<accession>A0A8J5HRB2</accession>
<reference evidence="2 3" key="1">
    <citation type="submission" date="2020-08" db="EMBL/GenBank/DDBJ databases">
        <title>Plant Genome Project.</title>
        <authorList>
            <person name="Zhang R.-G."/>
        </authorList>
    </citation>
    <scope>NUCLEOTIDE SEQUENCE [LARGE SCALE GENOMIC DNA]</scope>
    <source>
        <tissue evidence="2">Rhizome</tissue>
    </source>
</reference>
<comment type="caution">
    <text evidence="2">The sequence shown here is derived from an EMBL/GenBank/DDBJ whole genome shotgun (WGS) entry which is preliminary data.</text>
</comment>
<dbReference type="InterPro" id="IPR003337">
    <property type="entry name" value="Trehalose_PPase"/>
</dbReference>
<dbReference type="AlphaFoldDB" id="A0A8J5HRB2"/>
<keyword evidence="1" id="KW-0812">Transmembrane</keyword>
<gene>
    <name evidence="2" type="ORF">ZIOFF_017101</name>
</gene>
<dbReference type="GO" id="GO:0005829">
    <property type="term" value="C:cytosol"/>
    <property type="evidence" value="ECO:0007669"/>
    <property type="project" value="TreeGrafter"/>
</dbReference>
<dbReference type="Pfam" id="PF02358">
    <property type="entry name" value="Trehalose_PPase"/>
    <property type="match status" value="1"/>
</dbReference>
<keyword evidence="1" id="KW-0472">Membrane</keyword>
<dbReference type="InterPro" id="IPR001830">
    <property type="entry name" value="Glyco_trans_20"/>
</dbReference>
<proteinExistence type="predicted"/>
<evidence type="ECO:0000313" key="2">
    <source>
        <dbReference type="EMBL" id="KAG6520071.1"/>
    </source>
</evidence>
<keyword evidence="3" id="KW-1185">Reference proteome</keyword>
<dbReference type="PANTHER" id="PTHR10788:SF94">
    <property type="entry name" value="ALPHA,ALPHA-TREHALOSE-PHOSPHATE SYNTHASE [UDP-FORMING] 5"/>
    <property type="match status" value="1"/>
</dbReference>
<dbReference type="GO" id="GO:0004805">
    <property type="term" value="F:trehalose-phosphatase activity"/>
    <property type="evidence" value="ECO:0007669"/>
    <property type="project" value="TreeGrafter"/>
</dbReference>